<comment type="caution">
    <text evidence="1">The sequence shown here is derived from an EMBL/GenBank/DDBJ whole genome shotgun (WGS) entry which is preliminary data.</text>
</comment>
<proteinExistence type="predicted"/>
<evidence type="ECO:0000313" key="2">
    <source>
        <dbReference type="Proteomes" id="UP000824890"/>
    </source>
</evidence>
<organism evidence="1 2">
    <name type="scientific">Brassica napus</name>
    <name type="common">Rape</name>
    <dbReference type="NCBI Taxonomy" id="3708"/>
    <lineage>
        <taxon>Eukaryota</taxon>
        <taxon>Viridiplantae</taxon>
        <taxon>Streptophyta</taxon>
        <taxon>Embryophyta</taxon>
        <taxon>Tracheophyta</taxon>
        <taxon>Spermatophyta</taxon>
        <taxon>Magnoliopsida</taxon>
        <taxon>eudicotyledons</taxon>
        <taxon>Gunneridae</taxon>
        <taxon>Pentapetalae</taxon>
        <taxon>rosids</taxon>
        <taxon>malvids</taxon>
        <taxon>Brassicales</taxon>
        <taxon>Brassicaceae</taxon>
        <taxon>Brassiceae</taxon>
        <taxon>Brassica</taxon>
    </lineage>
</organism>
<protein>
    <submittedName>
        <fullName evidence="1">Uncharacterized protein</fullName>
    </submittedName>
</protein>
<sequence length="65" mass="7241">MKLEKIRDETASDMSVLQGISIARRNGVPSFAVVYKSDGGVVNHESCRIIQELTSSFFIVLVIVW</sequence>
<reference evidence="1 2" key="1">
    <citation type="submission" date="2021-05" db="EMBL/GenBank/DDBJ databases">
        <title>Genome Assembly of Synthetic Allotetraploid Brassica napus Reveals Homoeologous Exchanges between Subgenomes.</title>
        <authorList>
            <person name="Davis J.T."/>
        </authorList>
    </citation>
    <scope>NUCLEOTIDE SEQUENCE [LARGE SCALE GENOMIC DNA]</scope>
    <source>
        <strain evidence="2">cv. Da-Ae</strain>
        <tissue evidence="1">Seedling</tissue>
    </source>
</reference>
<keyword evidence="2" id="KW-1185">Reference proteome</keyword>
<accession>A0ABQ8CZP0</accession>
<name>A0ABQ8CZP0_BRANA</name>
<evidence type="ECO:0000313" key="1">
    <source>
        <dbReference type="EMBL" id="KAH0922572.1"/>
    </source>
</evidence>
<dbReference type="EMBL" id="JAGKQM010000006">
    <property type="protein sequence ID" value="KAH0922572.1"/>
    <property type="molecule type" value="Genomic_DNA"/>
</dbReference>
<dbReference type="Proteomes" id="UP000824890">
    <property type="component" value="Unassembled WGS sequence"/>
</dbReference>
<gene>
    <name evidence="1" type="ORF">HID58_022590</name>
</gene>